<protein>
    <submittedName>
        <fullName evidence="1">Uncharacterized protein</fullName>
    </submittedName>
</protein>
<proteinExistence type="predicted"/>
<dbReference type="Proteomes" id="UP000325577">
    <property type="component" value="Linkage Group LG15"/>
</dbReference>
<sequence length="89" mass="10025">MFLQWTSPIRNGEEKVTISEKTEALDKSSYPDHRERLDKSDLRTYVRARQAHQDTQIEPHVPPGQLPSLNLALLATSSEVRAGRGDGVK</sequence>
<organism evidence="1 2">
    <name type="scientific">Nyssa sinensis</name>
    <dbReference type="NCBI Taxonomy" id="561372"/>
    <lineage>
        <taxon>Eukaryota</taxon>
        <taxon>Viridiplantae</taxon>
        <taxon>Streptophyta</taxon>
        <taxon>Embryophyta</taxon>
        <taxon>Tracheophyta</taxon>
        <taxon>Spermatophyta</taxon>
        <taxon>Magnoliopsida</taxon>
        <taxon>eudicotyledons</taxon>
        <taxon>Gunneridae</taxon>
        <taxon>Pentapetalae</taxon>
        <taxon>asterids</taxon>
        <taxon>Cornales</taxon>
        <taxon>Nyssaceae</taxon>
        <taxon>Nyssa</taxon>
    </lineage>
</organism>
<keyword evidence="2" id="KW-1185">Reference proteome</keyword>
<name>A0A5J5B5T8_9ASTE</name>
<evidence type="ECO:0000313" key="2">
    <source>
        <dbReference type="Proteomes" id="UP000325577"/>
    </source>
</evidence>
<evidence type="ECO:0000313" key="1">
    <source>
        <dbReference type="EMBL" id="KAA8538603.1"/>
    </source>
</evidence>
<dbReference type="AlphaFoldDB" id="A0A5J5B5T8"/>
<accession>A0A5J5B5T8</accession>
<gene>
    <name evidence="1" type="ORF">F0562_028204</name>
</gene>
<dbReference type="EMBL" id="CM018038">
    <property type="protein sequence ID" value="KAA8538603.1"/>
    <property type="molecule type" value="Genomic_DNA"/>
</dbReference>
<reference evidence="1 2" key="1">
    <citation type="submission" date="2019-09" db="EMBL/GenBank/DDBJ databases">
        <title>A chromosome-level genome assembly of the Chinese tupelo Nyssa sinensis.</title>
        <authorList>
            <person name="Yang X."/>
            <person name="Kang M."/>
            <person name="Yang Y."/>
            <person name="Xiong H."/>
            <person name="Wang M."/>
            <person name="Zhang Z."/>
            <person name="Wang Z."/>
            <person name="Wu H."/>
            <person name="Ma T."/>
            <person name="Liu J."/>
            <person name="Xi Z."/>
        </authorList>
    </citation>
    <scope>NUCLEOTIDE SEQUENCE [LARGE SCALE GENOMIC DNA]</scope>
    <source>
        <strain evidence="1">J267</strain>
        <tissue evidence="1">Leaf</tissue>
    </source>
</reference>